<evidence type="ECO:0000313" key="4">
    <source>
        <dbReference type="Proteomes" id="UP000317835"/>
    </source>
</evidence>
<dbReference type="PANTHER" id="PTHR22946">
    <property type="entry name" value="DIENELACTONE HYDROLASE DOMAIN-CONTAINING PROTEIN-RELATED"/>
    <property type="match status" value="1"/>
</dbReference>
<dbReference type="GO" id="GO:0016787">
    <property type="term" value="F:hydrolase activity"/>
    <property type="evidence" value="ECO:0007669"/>
    <property type="project" value="UniProtKB-KW"/>
</dbReference>
<dbReference type="Proteomes" id="UP000317835">
    <property type="component" value="Chromosome"/>
</dbReference>
<evidence type="ECO:0000259" key="2">
    <source>
        <dbReference type="Pfam" id="PF01738"/>
    </source>
</evidence>
<feature type="domain" description="Dienelactone hydrolase" evidence="2">
    <location>
        <begin position="116"/>
        <end position="255"/>
    </location>
</feature>
<dbReference type="AlphaFoldDB" id="A0A518HCR4"/>
<reference evidence="3 4" key="1">
    <citation type="submission" date="2019-02" db="EMBL/GenBank/DDBJ databases">
        <title>Deep-cultivation of Planctomycetes and their phenomic and genomic characterization uncovers novel biology.</title>
        <authorList>
            <person name="Wiegand S."/>
            <person name="Jogler M."/>
            <person name="Boedeker C."/>
            <person name="Pinto D."/>
            <person name="Vollmers J."/>
            <person name="Rivas-Marin E."/>
            <person name="Kohn T."/>
            <person name="Peeters S.H."/>
            <person name="Heuer A."/>
            <person name="Rast P."/>
            <person name="Oberbeckmann S."/>
            <person name="Bunk B."/>
            <person name="Jeske O."/>
            <person name="Meyerdierks A."/>
            <person name="Storesund J.E."/>
            <person name="Kallscheuer N."/>
            <person name="Luecker S."/>
            <person name="Lage O.M."/>
            <person name="Pohl T."/>
            <person name="Merkel B.J."/>
            <person name="Hornburger P."/>
            <person name="Mueller R.-W."/>
            <person name="Bruemmer F."/>
            <person name="Labrenz M."/>
            <person name="Spormann A.M."/>
            <person name="Op den Camp H."/>
            <person name="Overmann J."/>
            <person name="Amann R."/>
            <person name="Jetten M.S.M."/>
            <person name="Mascher T."/>
            <person name="Medema M.H."/>
            <person name="Devos D.P."/>
            <person name="Kaster A.-K."/>
            <person name="Ovreas L."/>
            <person name="Rohde M."/>
            <person name="Galperin M.Y."/>
            <person name="Jogler C."/>
        </authorList>
    </citation>
    <scope>NUCLEOTIDE SEQUENCE [LARGE SCALE GENOMIC DNA]</scope>
    <source>
        <strain evidence="3 4">ElP</strain>
    </source>
</reference>
<evidence type="ECO:0000313" key="3">
    <source>
        <dbReference type="EMBL" id="QDV38658.1"/>
    </source>
</evidence>
<sequence length="360" mass="38950">MRSPSRTAPRPDRGTPPPWLAEVQTPPDSIPADADRPAPALLDAGGRPIPSPDAWARRRAELRRAWLDFLGRIDDPGPLPPPTVLGRDTVAPEADGQPPVDRLLVRYEPEPGRLVEAYLLRPADPAPLASRPGAVVLHSTVDYTIRQPAGLEGPADKSIGLHLARRGYVAVCPRCFLWEQGGPGRYQDAVAWQRRRHPGATGTAQMTFDARRALDLLLAEPDVDRDRVAAIGHSLGAKEALFLAALDDRVAATVSSEGGIGIGYSNWDAPWYHGEAVNRPGFALDHAQVLALVAPRPFLLIGGDSADGDRSWPYIEACLPAYRLLGAPDALGLFNHRQGHAYPPEAQARAYDWLDWGLGG</sequence>
<accession>A0A518HCR4</accession>
<dbReference type="Gene3D" id="3.40.50.1820">
    <property type="entry name" value="alpha/beta hydrolase"/>
    <property type="match status" value="1"/>
</dbReference>
<dbReference type="OrthoDB" id="3668964at2"/>
<dbReference type="SUPFAM" id="SSF53474">
    <property type="entry name" value="alpha/beta-Hydrolases"/>
    <property type="match status" value="1"/>
</dbReference>
<feature type="region of interest" description="Disordered" evidence="1">
    <location>
        <begin position="1"/>
        <end position="53"/>
    </location>
</feature>
<proteinExistence type="predicted"/>
<keyword evidence="4" id="KW-1185">Reference proteome</keyword>
<gene>
    <name evidence="3" type="ORF">ElP_66130</name>
</gene>
<dbReference type="RefSeq" id="WP_145277325.1">
    <property type="nucleotide sequence ID" value="NZ_CP036426.1"/>
</dbReference>
<dbReference type="KEGG" id="tpla:ElP_66130"/>
<protein>
    <submittedName>
        <fullName evidence="3">Dienelactone hydrolase family protein</fullName>
    </submittedName>
</protein>
<dbReference type="InterPro" id="IPR029058">
    <property type="entry name" value="AB_hydrolase_fold"/>
</dbReference>
<dbReference type="PANTHER" id="PTHR22946:SF8">
    <property type="entry name" value="ACETYL XYLAN ESTERASE DOMAIN-CONTAINING PROTEIN"/>
    <property type="match status" value="1"/>
</dbReference>
<dbReference type="InterPro" id="IPR050261">
    <property type="entry name" value="FrsA_esterase"/>
</dbReference>
<feature type="compositionally biased region" description="Low complexity" evidence="1">
    <location>
        <begin position="26"/>
        <end position="44"/>
    </location>
</feature>
<evidence type="ECO:0000256" key="1">
    <source>
        <dbReference type="SAM" id="MobiDB-lite"/>
    </source>
</evidence>
<dbReference type="EMBL" id="CP036426">
    <property type="protein sequence ID" value="QDV38658.1"/>
    <property type="molecule type" value="Genomic_DNA"/>
</dbReference>
<name>A0A518HCR4_9BACT</name>
<organism evidence="3 4">
    <name type="scientific">Tautonia plasticadhaerens</name>
    <dbReference type="NCBI Taxonomy" id="2527974"/>
    <lineage>
        <taxon>Bacteria</taxon>
        <taxon>Pseudomonadati</taxon>
        <taxon>Planctomycetota</taxon>
        <taxon>Planctomycetia</taxon>
        <taxon>Isosphaerales</taxon>
        <taxon>Isosphaeraceae</taxon>
        <taxon>Tautonia</taxon>
    </lineage>
</organism>
<keyword evidence="3" id="KW-0378">Hydrolase</keyword>
<dbReference type="Pfam" id="PF01738">
    <property type="entry name" value="DLH"/>
    <property type="match status" value="1"/>
</dbReference>
<dbReference type="InterPro" id="IPR002925">
    <property type="entry name" value="Dienelactn_hydro"/>
</dbReference>